<comment type="caution">
    <text evidence="3">The sequence shown here is derived from an EMBL/GenBank/DDBJ whole genome shotgun (WGS) entry which is preliminary data.</text>
</comment>
<proteinExistence type="predicted"/>
<dbReference type="Pfam" id="PF05305">
    <property type="entry name" value="DUF732"/>
    <property type="match status" value="1"/>
</dbReference>
<dbReference type="AlphaFoldDB" id="A0A3P1WRS6"/>
<feature type="compositionally biased region" description="Polar residues" evidence="1">
    <location>
        <begin position="57"/>
        <end position="71"/>
    </location>
</feature>
<gene>
    <name evidence="3" type="ORF">EII35_12700</name>
</gene>
<evidence type="ECO:0000313" key="3">
    <source>
        <dbReference type="EMBL" id="RRD48467.1"/>
    </source>
</evidence>
<evidence type="ECO:0000259" key="2">
    <source>
        <dbReference type="Pfam" id="PF05305"/>
    </source>
</evidence>
<feature type="domain" description="DUF732" evidence="2">
    <location>
        <begin position="94"/>
        <end position="163"/>
    </location>
</feature>
<feature type="region of interest" description="Disordered" evidence="1">
    <location>
        <begin position="45"/>
        <end position="92"/>
    </location>
</feature>
<dbReference type="Proteomes" id="UP000280935">
    <property type="component" value="Unassembled WGS sequence"/>
</dbReference>
<dbReference type="EMBL" id="RQYT01000039">
    <property type="protein sequence ID" value="RRD48467.1"/>
    <property type="molecule type" value="Genomic_DNA"/>
</dbReference>
<evidence type="ECO:0000313" key="4">
    <source>
        <dbReference type="Proteomes" id="UP000280935"/>
    </source>
</evidence>
<reference evidence="3 4" key="1">
    <citation type="submission" date="2018-11" db="EMBL/GenBank/DDBJ databases">
        <title>Genomes From Bacteria Associated with the Canine Oral Cavity: a Test Case for Automated Genome-Based Taxonomic Assignment.</title>
        <authorList>
            <person name="Coil D.A."/>
            <person name="Jospin G."/>
            <person name="Darling A.E."/>
            <person name="Wallis C."/>
            <person name="Davis I.J."/>
            <person name="Harris S."/>
            <person name="Eisen J.A."/>
            <person name="Holcombe L.J."/>
            <person name="O'Flynn C."/>
        </authorList>
    </citation>
    <scope>NUCLEOTIDE SEQUENCE [LARGE SCALE GENOMIC DNA]</scope>
    <source>
        <strain evidence="3 4">OH2822_COT-296</strain>
    </source>
</reference>
<protein>
    <submittedName>
        <fullName evidence="3">DUF732 domain-containing protein</fullName>
    </submittedName>
</protein>
<accession>A0A3P1WRS6</accession>
<feature type="compositionally biased region" description="Low complexity" evidence="1">
    <location>
        <begin position="45"/>
        <end position="56"/>
    </location>
</feature>
<dbReference type="OrthoDB" id="4736587at2"/>
<dbReference type="InterPro" id="IPR007969">
    <property type="entry name" value="DUF732"/>
</dbReference>
<evidence type="ECO:0000256" key="1">
    <source>
        <dbReference type="SAM" id="MobiDB-lite"/>
    </source>
</evidence>
<organism evidence="3 4">
    <name type="scientific">Arachnia propionica</name>
    <dbReference type="NCBI Taxonomy" id="1750"/>
    <lineage>
        <taxon>Bacteria</taxon>
        <taxon>Bacillati</taxon>
        <taxon>Actinomycetota</taxon>
        <taxon>Actinomycetes</taxon>
        <taxon>Propionibacteriales</taxon>
        <taxon>Propionibacteriaceae</taxon>
        <taxon>Arachnia</taxon>
    </lineage>
</organism>
<sequence length="178" mass="18617">MRGFAIPSASFGEYTCGQRTENPVTRLLAPVAVLALISLAACSGPSPAPGASESSSMVETTQEVTTENLQSEPPAPDETATMPAPDLEGDPVPAFIGMVEMAGVERGSATDEQLTVAGHHVCAAFKEGRSLKEVVAGRADTDLAAMDEKSYQLLAVAASEVLCMDEQARIAEEYQQLS</sequence>
<name>A0A3P1WRS6_9ACTN</name>